<evidence type="ECO:0000313" key="3">
    <source>
        <dbReference type="Proteomes" id="UP001515480"/>
    </source>
</evidence>
<gene>
    <name evidence="2" type="ORF">AB1Y20_007005</name>
</gene>
<dbReference type="Pfam" id="PF00149">
    <property type="entry name" value="Metallophos"/>
    <property type="match status" value="1"/>
</dbReference>
<keyword evidence="3" id="KW-1185">Reference proteome</keyword>
<feature type="domain" description="Calcineurin-like phosphoesterase" evidence="1">
    <location>
        <begin position="5"/>
        <end position="107"/>
    </location>
</feature>
<dbReference type="Gene3D" id="3.60.21.10">
    <property type="match status" value="1"/>
</dbReference>
<evidence type="ECO:0000313" key="2">
    <source>
        <dbReference type="EMBL" id="KAL1510714.1"/>
    </source>
</evidence>
<dbReference type="EMBL" id="JBGBPQ010000015">
    <property type="protein sequence ID" value="KAL1510714.1"/>
    <property type="molecule type" value="Genomic_DNA"/>
</dbReference>
<organism evidence="2 3">
    <name type="scientific">Prymnesium parvum</name>
    <name type="common">Toxic golden alga</name>
    <dbReference type="NCBI Taxonomy" id="97485"/>
    <lineage>
        <taxon>Eukaryota</taxon>
        <taxon>Haptista</taxon>
        <taxon>Haptophyta</taxon>
        <taxon>Prymnesiophyceae</taxon>
        <taxon>Prymnesiales</taxon>
        <taxon>Prymnesiaceae</taxon>
        <taxon>Prymnesium</taxon>
    </lineage>
</organism>
<dbReference type="PANTHER" id="PTHR42254">
    <property type="entry name" value="METALLOPHOS DOMAIN-CONTAINING PROTEIN"/>
    <property type="match status" value="1"/>
</dbReference>
<dbReference type="AlphaFoldDB" id="A0AB34J029"/>
<dbReference type="InterPro" id="IPR004843">
    <property type="entry name" value="Calcineurin-like_PHP"/>
</dbReference>
<evidence type="ECO:0000259" key="1">
    <source>
        <dbReference type="Pfam" id="PF00149"/>
    </source>
</evidence>
<dbReference type="SUPFAM" id="SSF56300">
    <property type="entry name" value="Metallo-dependent phosphatases"/>
    <property type="match status" value="1"/>
</dbReference>
<sequence>MVLEIGYVTDVEGNLDYFNRWVAQSRVLRYDADGKRLEFVHDGAYFVYGGDAVDRGNGGERFVRLLVDLKLRYPSRVALIVGNRDLNKLRLTAELADSDMKRPLEAIKKPHWDDHASSLHNHLHLEASRRGTTVASLNTKPERLKYLYKHTLGCPNTFELRREELAILRGTQKEQAGAVTDDEVVAACVADVMPGGALRQYMENAHVACLIGNTLFVHGAVDRKSMRMVPADKCRFERPKNQDFVSELCETPQQWIDALNAFLRRGLEDHLQRPEWDEARQTRGGESLMAIQNRTAMWGMSVISNCYSDGGNITSGIANQIRTEAEAKADAGKPIALEGVCSDPRDEVWAEWLTTHGVRRVIVGHKPSGDSPAVLSSRYHGVEIISGDTSYSDPGAKDSRGVAVAGIMLRGESLDEMQTVIFGTLHDGAEHEATLPFLGGERDGMDGDPYVGVELPGGWWVKAKLKAPPERYLCCKGQGRNVEYRCVPTEGISSGDLHLPALDNLSPQPLADDDALKESSIHSTIVEKMCTCNLF</sequence>
<accession>A0AB34J029</accession>
<dbReference type="GO" id="GO:0016787">
    <property type="term" value="F:hydrolase activity"/>
    <property type="evidence" value="ECO:0007669"/>
    <property type="project" value="InterPro"/>
</dbReference>
<protein>
    <recommendedName>
        <fullName evidence="1">Calcineurin-like phosphoesterase domain-containing protein</fullName>
    </recommendedName>
</protein>
<proteinExistence type="predicted"/>
<dbReference type="Proteomes" id="UP001515480">
    <property type="component" value="Unassembled WGS sequence"/>
</dbReference>
<dbReference type="PANTHER" id="PTHR42254:SF1">
    <property type="entry name" value="CALCINEURIN-LIKE PHOSPHOESTERASE DOMAIN-CONTAINING PROTEIN"/>
    <property type="match status" value="1"/>
</dbReference>
<comment type="caution">
    <text evidence="2">The sequence shown here is derived from an EMBL/GenBank/DDBJ whole genome shotgun (WGS) entry which is preliminary data.</text>
</comment>
<name>A0AB34J029_PRYPA</name>
<reference evidence="2 3" key="1">
    <citation type="journal article" date="2024" name="Science">
        <title>Giant polyketide synthase enzymes in the biosynthesis of giant marine polyether toxins.</title>
        <authorList>
            <person name="Fallon T.R."/>
            <person name="Shende V.V."/>
            <person name="Wierzbicki I.H."/>
            <person name="Pendleton A.L."/>
            <person name="Watervoot N.F."/>
            <person name="Auber R.P."/>
            <person name="Gonzalez D.J."/>
            <person name="Wisecaver J.H."/>
            <person name="Moore B.S."/>
        </authorList>
    </citation>
    <scope>NUCLEOTIDE SEQUENCE [LARGE SCALE GENOMIC DNA]</scope>
    <source>
        <strain evidence="2 3">12B1</strain>
    </source>
</reference>
<dbReference type="InterPro" id="IPR029052">
    <property type="entry name" value="Metallo-depent_PP-like"/>
</dbReference>